<comment type="caution">
    <text evidence="1">The sequence shown here is derived from an EMBL/GenBank/DDBJ whole genome shotgun (WGS) entry which is preliminary data.</text>
</comment>
<accession>A0A0P8C4Y5</accession>
<gene>
    <name evidence="1" type="ORF">MPEBLZ_03774</name>
</gene>
<evidence type="ECO:0008006" key="3">
    <source>
        <dbReference type="Google" id="ProtNLM"/>
    </source>
</evidence>
<dbReference type="AlphaFoldDB" id="A0A0P8C4Y5"/>
<protein>
    <recommendedName>
        <fullName evidence="3">DUF4065 domain-containing protein</fullName>
    </recommendedName>
</protein>
<evidence type="ECO:0000313" key="1">
    <source>
        <dbReference type="EMBL" id="KPQ41686.1"/>
    </source>
</evidence>
<dbReference type="Proteomes" id="UP000050360">
    <property type="component" value="Unassembled WGS sequence"/>
</dbReference>
<name>A0A0P8C4Y5_9EURY</name>
<evidence type="ECO:0000313" key="2">
    <source>
        <dbReference type="Proteomes" id="UP000050360"/>
    </source>
</evidence>
<reference evidence="1 2" key="1">
    <citation type="submission" date="2015-09" db="EMBL/GenBank/DDBJ databases">
        <title>A metagenomics-based metabolic model of nitrate-dependent anaerobic oxidation of methane by Methanoperedens-like archaea.</title>
        <authorList>
            <person name="Arshad A."/>
            <person name="Speth D.R."/>
            <person name="De Graaf R.M."/>
            <person name="Op Den Camp H.J."/>
            <person name="Jetten M.S."/>
            <person name="Welte C.U."/>
        </authorList>
    </citation>
    <scope>NUCLEOTIDE SEQUENCE [LARGE SCALE GENOMIC DNA]</scope>
</reference>
<dbReference type="EMBL" id="LKCM01000313">
    <property type="protein sequence ID" value="KPQ41686.1"/>
    <property type="molecule type" value="Genomic_DNA"/>
</dbReference>
<organism evidence="1 2">
    <name type="scientific">Candidatus Methanoperedens nitratireducens</name>
    <dbReference type="NCBI Taxonomy" id="1392998"/>
    <lineage>
        <taxon>Archaea</taxon>
        <taxon>Methanobacteriati</taxon>
        <taxon>Methanobacteriota</taxon>
        <taxon>Stenosarchaea group</taxon>
        <taxon>Methanomicrobia</taxon>
        <taxon>Methanosarcinales</taxon>
        <taxon>ANME-2 cluster</taxon>
        <taxon>Candidatus Methanoperedentaceae</taxon>
        <taxon>Candidatus Methanoperedens</taxon>
    </lineage>
</organism>
<proteinExistence type="predicted"/>
<sequence length="185" mass="20960">MEIADAILVTIKAAGGCISGRTTIQKLIYFESLFNLVNANYRPHYYGPYSSDVSSIIQELTYLDFVKEEVETRETTGFTVSGDWKRYCYTISDGGNEIIEHIKKEHAKEYSEIVNFVKICKKTADLDVNILSWAAKLNYILLKQGTPMTTEEITTIAESFGWKLSQDQINNAVELLKQLNLVQAN</sequence>